<protein>
    <submittedName>
        <fullName evidence="1">Uncharacterized protein</fullName>
    </submittedName>
</protein>
<accession>A0AAQ3WZR3</accession>
<organism evidence="1 2">
    <name type="scientific">Paspalum notatum var. saurae</name>
    <dbReference type="NCBI Taxonomy" id="547442"/>
    <lineage>
        <taxon>Eukaryota</taxon>
        <taxon>Viridiplantae</taxon>
        <taxon>Streptophyta</taxon>
        <taxon>Embryophyta</taxon>
        <taxon>Tracheophyta</taxon>
        <taxon>Spermatophyta</taxon>
        <taxon>Magnoliopsida</taxon>
        <taxon>Liliopsida</taxon>
        <taxon>Poales</taxon>
        <taxon>Poaceae</taxon>
        <taxon>PACMAD clade</taxon>
        <taxon>Panicoideae</taxon>
        <taxon>Andropogonodae</taxon>
        <taxon>Paspaleae</taxon>
        <taxon>Paspalinae</taxon>
        <taxon>Paspalum</taxon>
    </lineage>
</organism>
<keyword evidence="2" id="KW-1185">Reference proteome</keyword>
<evidence type="ECO:0000313" key="1">
    <source>
        <dbReference type="EMBL" id="WVZ79630.1"/>
    </source>
</evidence>
<feature type="non-terminal residue" evidence="1">
    <location>
        <position position="106"/>
    </location>
</feature>
<dbReference type="EMBL" id="CP144750">
    <property type="protein sequence ID" value="WVZ79630.1"/>
    <property type="molecule type" value="Genomic_DNA"/>
</dbReference>
<evidence type="ECO:0000313" key="2">
    <source>
        <dbReference type="Proteomes" id="UP001341281"/>
    </source>
</evidence>
<name>A0AAQ3WZR3_PASNO</name>
<dbReference type="Proteomes" id="UP001341281">
    <property type="component" value="Chromosome 06"/>
</dbReference>
<proteinExistence type="predicted"/>
<gene>
    <name evidence="1" type="ORF">U9M48_027187</name>
</gene>
<reference evidence="1 2" key="1">
    <citation type="submission" date="2024-02" db="EMBL/GenBank/DDBJ databases">
        <title>High-quality chromosome-scale genome assembly of Pensacola bahiagrass (Paspalum notatum Flugge var. saurae).</title>
        <authorList>
            <person name="Vega J.M."/>
            <person name="Podio M."/>
            <person name="Orjuela J."/>
            <person name="Siena L.A."/>
            <person name="Pessino S.C."/>
            <person name="Combes M.C."/>
            <person name="Mariac C."/>
            <person name="Albertini E."/>
            <person name="Pupilli F."/>
            <person name="Ortiz J.P.A."/>
            <person name="Leblanc O."/>
        </authorList>
    </citation>
    <scope>NUCLEOTIDE SEQUENCE [LARGE SCALE GENOMIC DNA]</scope>
    <source>
        <strain evidence="1">R1</strain>
        <tissue evidence="1">Leaf</tissue>
    </source>
</reference>
<sequence length="106" mass="11707">MNVSEKQVRHWDFLEMVETPTIIGPKLQCMIFNWTPRKALTKKADLWEGQADLVGCHSPPASQAIGVYQFNSLGPIEFTSAVVIGQLLAAQVYASNRYDIGSLATP</sequence>
<dbReference type="AlphaFoldDB" id="A0AAQ3WZR3"/>